<proteinExistence type="predicted"/>
<dbReference type="AlphaFoldDB" id="A0A1R3K4A6"/>
<dbReference type="Proteomes" id="UP000187203">
    <property type="component" value="Unassembled WGS sequence"/>
</dbReference>
<keyword evidence="2" id="KW-1185">Reference proteome</keyword>
<comment type="caution">
    <text evidence="1">The sequence shown here is derived from an EMBL/GenBank/DDBJ whole genome shotgun (WGS) entry which is preliminary data.</text>
</comment>
<evidence type="ECO:0000313" key="2">
    <source>
        <dbReference type="Proteomes" id="UP000187203"/>
    </source>
</evidence>
<evidence type="ECO:0000313" key="1">
    <source>
        <dbReference type="EMBL" id="OMP01906.1"/>
    </source>
</evidence>
<accession>A0A1R3K4A6</accession>
<gene>
    <name evidence="1" type="ORF">COLO4_11490</name>
</gene>
<sequence length="32" mass="3517">MTILYEIFAAVNGLQKELGNNGWLAYVSCAVK</sequence>
<organism evidence="1 2">
    <name type="scientific">Corchorus olitorius</name>
    <dbReference type="NCBI Taxonomy" id="93759"/>
    <lineage>
        <taxon>Eukaryota</taxon>
        <taxon>Viridiplantae</taxon>
        <taxon>Streptophyta</taxon>
        <taxon>Embryophyta</taxon>
        <taxon>Tracheophyta</taxon>
        <taxon>Spermatophyta</taxon>
        <taxon>Magnoliopsida</taxon>
        <taxon>eudicotyledons</taxon>
        <taxon>Gunneridae</taxon>
        <taxon>Pentapetalae</taxon>
        <taxon>rosids</taxon>
        <taxon>malvids</taxon>
        <taxon>Malvales</taxon>
        <taxon>Malvaceae</taxon>
        <taxon>Grewioideae</taxon>
        <taxon>Apeibeae</taxon>
        <taxon>Corchorus</taxon>
    </lineage>
</organism>
<reference evidence="2" key="1">
    <citation type="submission" date="2013-09" db="EMBL/GenBank/DDBJ databases">
        <title>Corchorus olitorius genome sequencing.</title>
        <authorList>
            <person name="Alam M."/>
            <person name="Haque M.S."/>
            <person name="Islam M.S."/>
            <person name="Emdad E.M."/>
            <person name="Islam M.M."/>
            <person name="Ahmed B."/>
            <person name="Halim A."/>
            <person name="Hossen Q.M.M."/>
            <person name="Hossain M.Z."/>
            <person name="Ahmed R."/>
            <person name="Khan M.M."/>
            <person name="Islam R."/>
            <person name="Rashid M.M."/>
            <person name="Khan S.A."/>
            <person name="Rahman M.S."/>
            <person name="Alam M."/>
            <person name="Yahiya A.S."/>
            <person name="Khan M.S."/>
            <person name="Azam M.S."/>
            <person name="Haque T."/>
            <person name="Lashkar M.Z.H."/>
            <person name="Akhand A.I."/>
            <person name="Morshed G."/>
            <person name="Roy S."/>
            <person name="Uddin K.S."/>
            <person name="Rabeya T."/>
            <person name="Hossain A.S."/>
            <person name="Chowdhury A."/>
            <person name="Snigdha A.R."/>
            <person name="Mortoza M.S."/>
            <person name="Matin S.A."/>
            <person name="Hoque S.M.E."/>
            <person name="Islam M.K."/>
            <person name="Roy D.K."/>
            <person name="Haider R."/>
            <person name="Moosa M.M."/>
            <person name="Elias S.M."/>
            <person name="Hasan A.M."/>
            <person name="Jahan S."/>
            <person name="Shafiuddin M."/>
            <person name="Mahmood N."/>
            <person name="Shommy N.S."/>
        </authorList>
    </citation>
    <scope>NUCLEOTIDE SEQUENCE [LARGE SCALE GENOMIC DNA]</scope>
    <source>
        <strain evidence="2">cv. O-4</strain>
    </source>
</reference>
<protein>
    <submittedName>
        <fullName evidence="1">Uncharacterized protein</fullName>
    </submittedName>
</protein>
<dbReference type="EMBL" id="AWUE01014707">
    <property type="protein sequence ID" value="OMP01906.1"/>
    <property type="molecule type" value="Genomic_DNA"/>
</dbReference>
<name>A0A1R3K4A6_9ROSI</name>